<reference evidence="2 3" key="1">
    <citation type="submission" date="2013-03" db="EMBL/GenBank/DDBJ databases">
        <title>The Genome Sequence of Cladophialophora psammophila CBS 110553.</title>
        <authorList>
            <consortium name="The Broad Institute Genomics Platform"/>
            <person name="Cuomo C."/>
            <person name="de Hoog S."/>
            <person name="Gorbushina A."/>
            <person name="Walker B."/>
            <person name="Young S.K."/>
            <person name="Zeng Q."/>
            <person name="Gargeya S."/>
            <person name="Fitzgerald M."/>
            <person name="Haas B."/>
            <person name="Abouelleil A."/>
            <person name="Allen A.W."/>
            <person name="Alvarado L."/>
            <person name="Arachchi H.M."/>
            <person name="Berlin A.M."/>
            <person name="Chapman S.B."/>
            <person name="Gainer-Dewar J."/>
            <person name="Goldberg J."/>
            <person name="Griggs A."/>
            <person name="Gujja S."/>
            <person name="Hansen M."/>
            <person name="Howarth C."/>
            <person name="Imamovic A."/>
            <person name="Ireland A."/>
            <person name="Larimer J."/>
            <person name="McCowan C."/>
            <person name="Murphy C."/>
            <person name="Pearson M."/>
            <person name="Poon T.W."/>
            <person name="Priest M."/>
            <person name="Roberts A."/>
            <person name="Saif S."/>
            <person name="Shea T."/>
            <person name="Sisk P."/>
            <person name="Sykes S."/>
            <person name="Wortman J."/>
            <person name="Nusbaum C."/>
            <person name="Birren B."/>
        </authorList>
    </citation>
    <scope>NUCLEOTIDE SEQUENCE [LARGE SCALE GENOMIC DNA]</scope>
    <source>
        <strain evidence="2 3">CBS 110553</strain>
    </source>
</reference>
<dbReference type="EMBL" id="AMGX01000035">
    <property type="protein sequence ID" value="EXJ56373.1"/>
    <property type="molecule type" value="Genomic_DNA"/>
</dbReference>
<evidence type="ECO:0000256" key="1">
    <source>
        <dbReference type="SAM" id="MobiDB-lite"/>
    </source>
</evidence>
<organism evidence="2 3">
    <name type="scientific">Cladophialophora psammophila CBS 110553</name>
    <dbReference type="NCBI Taxonomy" id="1182543"/>
    <lineage>
        <taxon>Eukaryota</taxon>
        <taxon>Fungi</taxon>
        <taxon>Dikarya</taxon>
        <taxon>Ascomycota</taxon>
        <taxon>Pezizomycotina</taxon>
        <taxon>Eurotiomycetes</taxon>
        <taxon>Chaetothyriomycetidae</taxon>
        <taxon>Chaetothyriales</taxon>
        <taxon>Herpotrichiellaceae</taxon>
        <taxon>Cladophialophora</taxon>
    </lineage>
</organism>
<gene>
    <name evidence="2" type="ORF">A1O5_12640</name>
</gene>
<evidence type="ECO:0000313" key="2">
    <source>
        <dbReference type="EMBL" id="EXJ56373.1"/>
    </source>
</evidence>
<dbReference type="OrthoDB" id="1022638at2759"/>
<comment type="caution">
    <text evidence="2">The sequence shown here is derived from an EMBL/GenBank/DDBJ whole genome shotgun (WGS) entry which is preliminary data.</text>
</comment>
<dbReference type="Proteomes" id="UP000019471">
    <property type="component" value="Unassembled WGS sequence"/>
</dbReference>
<keyword evidence="3" id="KW-1185">Reference proteome</keyword>
<sequence>MHVIERVACWLPKTQDVEEWARFFSVHERFGMEKALTMIRAQTQGPTFRHPSEQDGFAKQHGFNPDGMKAEARSADEIFPETASKELREAKLKDQTSVYSKPGLLFQALIPGQSK</sequence>
<feature type="region of interest" description="Disordered" evidence="1">
    <location>
        <begin position="45"/>
        <end position="68"/>
    </location>
</feature>
<dbReference type="GeneID" id="19197326"/>
<dbReference type="AlphaFoldDB" id="W9VLJ3"/>
<dbReference type="HOGENOM" id="CLU_2108777_0_0_1"/>
<dbReference type="STRING" id="1182543.W9VLJ3"/>
<dbReference type="RefSeq" id="XP_007751399.1">
    <property type="nucleotide sequence ID" value="XM_007753209.1"/>
</dbReference>
<evidence type="ECO:0000313" key="3">
    <source>
        <dbReference type="Proteomes" id="UP000019471"/>
    </source>
</evidence>
<name>W9VLJ3_9EURO</name>
<accession>W9VLJ3</accession>
<protein>
    <submittedName>
        <fullName evidence="2">Uncharacterized protein</fullName>
    </submittedName>
</protein>
<proteinExistence type="predicted"/>